<gene>
    <name evidence="1" type="ORF">K7432_018273</name>
</gene>
<feature type="non-terminal residue" evidence="1">
    <location>
        <position position="1"/>
    </location>
</feature>
<organism evidence="1 2">
    <name type="scientific">Basidiobolus ranarum</name>
    <dbReference type="NCBI Taxonomy" id="34480"/>
    <lineage>
        <taxon>Eukaryota</taxon>
        <taxon>Fungi</taxon>
        <taxon>Fungi incertae sedis</taxon>
        <taxon>Zoopagomycota</taxon>
        <taxon>Entomophthoromycotina</taxon>
        <taxon>Basidiobolomycetes</taxon>
        <taxon>Basidiobolales</taxon>
        <taxon>Basidiobolaceae</taxon>
        <taxon>Basidiobolus</taxon>
    </lineage>
</organism>
<dbReference type="Gene3D" id="3.30.420.10">
    <property type="entry name" value="Ribonuclease H-like superfamily/Ribonuclease H"/>
    <property type="match status" value="1"/>
</dbReference>
<sequence>WEQFIQQALFACRIRSHFTTGLSPFFLVYGQHPILPGDIIRPKLWDLKNPEDLAEYRAGGLEELNQH</sequence>
<name>A0ABR2WCE3_9FUNG</name>
<reference evidence="1 2" key="1">
    <citation type="submission" date="2023-04" db="EMBL/GenBank/DDBJ databases">
        <title>Genome of Basidiobolus ranarum AG-B5.</title>
        <authorList>
            <person name="Stajich J.E."/>
            <person name="Carter-House D."/>
            <person name="Gryganskyi A."/>
        </authorList>
    </citation>
    <scope>NUCLEOTIDE SEQUENCE [LARGE SCALE GENOMIC DNA]</scope>
    <source>
        <strain evidence="1 2">AG-B5</strain>
    </source>
</reference>
<comment type="caution">
    <text evidence="1">The sequence shown here is derived from an EMBL/GenBank/DDBJ whole genome shotgun (WGS) entry which is preliminary data.</text>
</comment>
<dbReference type="Proteomes" id="UP001479436">
    <property type="component" value="Unassembled WGS sequence"/>
</dbReference>
<proteinExistence type="predicted"/>
<evidence type="ECO:0000313" key="2">
    <source>
        <dbReference type="Proteomes" id="UP001479436"/>
    </source>
</evidence>
<accession>A0ABR2WCE3</accession>
<keyword evidence="2" id="KW-1185">Reference proteome</keyword>
<evidence type="ECO:0000313" key="1">
    <source>
        <dbReference type="EMBL" id="KAK9745194.1"/>
    </source>
</evidence>
<dbReference type="InterPro" id="IPR036397">
    <property type="entry name" value="RNaseH_sf"/>
</dbReference>
<protein>
    <submittedName>
        <fullName evidence="1">Uncharacterized protein</fullName>
    </submittedName>
</protein>
<dbReference type="EMBL" id="JASJQH010005495">
    <property type="protein sequence ID" value="KAK9745194.1"/>
    <property type="molecule type" value="Genomic_DNA"/>
</dbReference>